<reference evidence="1" key="1">
    <citation type="submission" date="2020-05" db="EMBL/GenBank/DDBJ databases">
        <authorList>
            <person name="Chiriac C."/>
            <person name="Salcher M."/>
            <person name="Ghai R."/>
            <person name="Kavagutti S V."/>
        </authorList>
    </citation>
    <scope>NUCLEOTIDE SEQUENCE</scope>
</reference>
<dbReference type="EMBL" id="CAFAAL010000151">
    <property type="protein sequence ID" value="CAB4813945.1"/>
    <property type="molecule type" value="Genomic_DNA"/>
</dbReference>
<protein>
    <submittedName>
        <fullName evidence="1">Unannotated protein</fullName>
    </submittedName>
</protein>
<name>A0A6J6YZP1_9ZZZZ</name>
<gene>
    <name evidence="1" type="ORF">UFOPK3004_01419</name>
</gene>
<accession>A0A6J6YZP1</accession>
<sequence length="172" mass="19284">MSDFASETISAAYQASARYKSSTNARTQCHDDDIVNSLCCTSRPFSNRGTCRIVFNRNVDVQNVAQNWADCKISNINQIGSRPQYALSSHKPRDTDTYRINLAQFTNHRNKGFNNVVSTLRRIATNLLDNFPVVPDNAKTFCSADINSGATSTHYRHISAFTDWILLEPSTL</sequence>
<dbReference type="AlphaFoldDB" id="A0A6J6YZP1"/>
<organism evidence="1">
    <name type="scientific">freshwater metagenome</name>
    <dbReference type="NCBI Taxonomy" id="449393"/>
    <lineage>
        <taxon>unclassified sequences</taxon>
        <taxon>metagenomes</taxon>
        <taxon>ecological metagenomes</taxon>
    </lineage>
</organism>
<proteinExistence type="predicted"/>
<evidence type="ECO:0000313" key="1">
    <source>
        <dbReference type="EMBL" id="CAB4813945.1"/>
    </source>
</evidence>